<organism evidence="1 2">
    <name type="scientific">Exophiala bonariae</name>
    <dbReference type="NCBI Taxonomy" id="1690606"/>
    <lineage>
        <taxon>Eukaryota</taxon>
        <taxon>Fungi</taxon>
        <taxon>Dikarya</taxon>
        <taxon>Ascomycota</taxon>
        <taxon>Pezizomycotina</taxon>
        <taxon>Eurotiomycetes</taxon>
        <taxon>Chaetothyriomycetidae</taxon>
        <taxon>Chaetothyriales</taxon>
        <taxon>Herpotrichiellaceae</taxon>
        <taxon>Exophiala</taxon>
    </lineage>
</organism>
<evidence type="ECO:0000313" key="2">
    <source>
        <dbReference type="Proteomes" id="UP001358417"/>
    </source>
</evidence>
<dbReference type="PANTHER" id="PTHR10039">
    <property type="entry name" value="AMELOGENIN"/>
    <property type="match status" value="1"/>
</dbReference>
<dbReference type="GeneID" id="89975671"/>
<dbReference type="Proteomes" id="UP001358417">
    <property type="component" value="Unassembled WGS sequence"/>
</dbReference>
<comment type="caution">
    <text evidence="1">The sequence shown here is derived from an EMBL/GenBank/DDBJ whole genome shotgun (WGS) entry which is preliminary data.</text>
</comment>
<dbReference type="EMBL" id="JAVRRD010000029">
    <property type="protein sequence ID" value="KAK5046744.1"/>
    <property type="molecule type" value="Genomic_DNA"/>
</dbReference>
<keyword evidence="2" id="KW-1185">Reference proteome</keyword>
<evidence type="ECO:0000313" key="1">
    <source>
        <dbReference type="EMBL" id="KAK5046744.1"/>
    </source>
</evidence>
<reference evidence="1 2" key="1">
    <citation type="submission" date="2023-08" db="EMBL/GenBank/DDBJ databases">
        <title>Black Yeasts Isolated from many extreme environments.</title>
        <authorList>
            <person name="Coleine C."/>
            <person name="Stajich J.E."/>
            <person name="Selbmann L."/>
        </authorList>
    </citation>
    <scope>NUCLEOTIDE SEQUENCE [LARGE SCALE GENOMIC DNA]</scope>
    <source>
        <strain evidence="1 2">CCFEE 5792</strain>
    </source>
</reference>
<dbReference type="AlphaFoldDB" id="A0AAV9MYD7"/>
<name>A0AAV9MYD7_9EURO</name>
<gene>
    <name evidence="1" type="ORF">LTR84_007505</name>
</gene>
<proteinExistence type="predicted"/>
<dbReference type="PANTHER" id="PTHR10039:SF14">
    <property type="entry name" value="NACHT DOMAIN-CONTAINING PROTEIN"/>
    <property type="match status" value="1"/>
</dbReference>
<sequence>MLLEHRDKGQASLQFLLRQLQQVPQRLEELYTEILRDITGKDVQSATRLFQWVLVARRARRLREWYHVLAFIRSEPPRSLRAWRASDGFIESDQQLEQQIRSISKGLVEVRWQNEIAISMQPGDEWNSMGARAGSMDSGKGDTRVVHFIHESVHEFFLKDGFSILDSKLQVHALGYAHLSVLETCVDYICLEEFSPLIEGRVEATCNASQLTGVSSYFGEWKNQLDPLLLDECYYQPYPASPSRTSPLRENRRRIWRSSMSVASFGSSASAYSGFGQRPFCDHQTAINDAMTRLILPPTKAQNNSAEPLGGPSDMELMLQRYLRDSSPPVLSNAIDQVRSPTAATPSLSGRSHTFEHFPHCYSMCRTCFSPMRLRLKKKVLMLATSSTACANQASGVVGSL</sequence>
<evidence type="ECO:0008006" key="3">
    <source>
        <dbReference type="Google" id="ProtNLM"/>
    </source>
</evidence>
<protein>
    <recommendedName>
        <fullName evidence="3">Spindle pole body component</fullName>
    </recommendedName>
</protein>
<dbReference type="RefSeq" id="XP_064702327.1">
    <property type="nucleotide sequence ID" value="XM_064851058.1"/>
</dbReference>
<accession>A0AAV9MYD7</accession>